<dbReference type="RefSeq" id="WP_091867521.1">
    <property type="nucleotide sequence ID" value="NZ_FNAO01000004.1"/>
</dbReference>
<accession>A0A1G7B9N4</accession>
<keyword evidence="2" id="KW-1185">Reference proteome</keyword>
<organism evidence="1 2">
    <name type="scientific">Pricia antarctica</name>
    <dbReference type="NCBI Taxonomy" id="641691"/>
    <lineage>
        <taxon>Bacteria</taxon>
        <taxon>Pseudomonadati</taxon>
        <taxon>Bacteroidota</taxon>
        <taxon>Flavobacteriia</taxon>
        <taxon>Flavobacteriales</taxon>
        <taxon>Flavobacteriaceae</taxon>
        <taxon>Pricia</taxon>
    </lineage>
</organism>
<sequence>MPLSRTIVNVNNDLSLITYLLSEKSFQSPWSHPNVPVIVFADSALPGFSVSPHGGPVGSGMPLELLFWGDWWNTSEGADRRNLLINRTQALLASDYFSELKQYGIDKPYWRGAKIVTEPGPLAAFNSNDDVQSVPDLIDDLLDDDVFPDPDDEKIAFMVFMAKGFTQSIGANGSHTKDYNYTFPWDKDWYWVAWVRSFGAETGEDPEDAMRTFSHELVEMLSDPEIDGWYANNDPGKGEIGDAAFSGNVRQTAWVNGVHVSSYWSNQYGATVIPIDRDYRARILGTIKLEHRALEHGTFRPEPAESRLCELLPECCFVDKDYKFTLAKRDELVRLSLETERYRQPQFAWFVDNIAVMGDGVLNLNVLGGTYVGRKSWFSQMNVAIQCKLLNNELTLRTIGTNVNFDISVNCKVTDASITGNVKINVIANPSVTIGFVGEEITIDPEYANQKAACIKSATRMFKDLGKTKPRRKVTIGDPLEFDSTILNDLPAWARVNDYQKAREAINLSKMANAYLPAEEAKVVIDALIREAPALEAAIHIQSNKDTATSH</sequence>
<protein>
    <submittedName>
        <fullName evidence="1">Uncharacterized protein</fullName>
    </submittedName>
</protein>
<dbReference type="Proteomes" id="UP000199109">
    <property type="component" value="Unassembled WGS sequence"/>
</dbReference>
<dbReference type="EMBL" id="FNAO01000004">
    <property type="protein sequence ID" value="SDE23828.1"/>
    <property type="molecule type" value="Genomic_DNA"/>
</dbReference>
<evidence type="ECO:0000313" key="2">
    <source>
        <dbReference type="Proteomes" id="UP000199109"/>
    </source>
</evidence>
<dbReference type="OrthoDB" id="4658495at2"/>
<gene>
    <name evidence="1" type="ORF">SAMN05421636_10467</name>
</gene>
<proteinExistence type="predicted"/>
<name>A0A1G7B9N4_9FLAO</name>
<dbReference type="STRING" id="641691.SAMN05421636_10467"/>
<evidence type="ECO:0000313" key="1">
    <source>
        <dbReference type="EMBL" id="SDE23828.1"/>
    </source>
</evidence>
<reference evidence="1 2" key="1">
    <citation type="submission" date="2016-10" db="EMBL/GenBank/DDBJ databases">
        <authorList>
            <person name="de Groot N.N."/>
        </authorList>
    </citation>
    <scope>NUCLEOTIDE SEQUENCE [LARGE SCALE GENOMIC DNA]</scope>
    <source>
        <strain evidence="1 2">DSM 23421</strain>
    </source>
</reference>
<dbReference type="AlphaFoldDB" id="A0A1G7B9N4"/>